<evidence type="ECO:0000256" key="3">
    <source>
        <dbReference type="ARBA" id="ARBA00022552"/>
    </source>
</evidence>
<keyword evidence="4 5" id="KW-0143">Chaperone</keyword>
<dbReference type="InterPro" id="IPR056792">
    <property type="entry name" value="PRC_RimM"/>
</dbReference>
<dbReference type="InterPro" id="IPR011033">
    <property type="entry name" value="PRC_barrel-like_sf"/>
</dbReference>
<dbReference type="Gene3D" id="2.30.30.240">
    <property type="entry name" value="PRC-barrel domain"/>
    <property type="match status" value="1"/>
</dbReference>
<dbReference type="STRING" id="1003.SAMN04488541_1003149"/>
<dbReference type="GO" id="GO:0043022">
    <property type="term" value="F:ribosome binding"/>
    <property type="evidence" value="ECO:0007669"/>
    <property type="project" value="InterPro"/>
</dbReference>
<keyword evidence="3 5" id="KW-0698">rRNA processing</keyword>
<dbReference type="Gene3D" id="2.40.30.60">
    <property type="entry name" value="RimM"/>
    <property type="match status" value="1"/>
</dbReference>
<dbReference type="GO" id="GO:0006364">
    <property type="term" value="P:rRNA processing"/>
    <property type="evidence" value="ECO:0007669"/>
    <property type="project" value="UniProtKB-UniRule"/>
</dbReference>
<dbReference type="InterPro" id="IPR002676">
    <property type="entry name" value="RimM_N"/>
</dbReference>
<dbReference type="EMBL" id="FONY01000003">
    <property type="protein sequence ID" value="SFE59382.1"/>
    <property type="molecule type" value="Genomic_DNA"/>
</dbReference>
<keyword evidence="9" id="KW-1185">Reference proteome</keyword>
<comment type="subunit">
    <text evidence="5">Binds ribosomal protein uS19.</text>
</comment>
<comment type="similarity">
    <text evidence="5">Belongs to the RimM family.</text>
</comment>
<dbReference type="OrthoDB" id="9810331at2"/>
<sequence>MNREDYYELGYIAKPVGLNGELAVILDVDDVEEYEDLESIFIEVNGDLVPYLVEEVKFKGNKVSLILEDINSIEKAEKLRGKKLYLPVEELPDLDEGSYYLHELIGYQVFDYIKGYIGNVKLIYNLPTQDLLAVEVQGTEVMIPTHEDIMVEVKQEERRINVQLPEGLLEIYLNK</sequence>
<reference evidence="9" key="1">
    <citation type="submission" date="2016-10" db="EMBL/GenBank/DDBJ databases">
        <authorList>
            <person name="Varghese N."/>
            <person name="Submissions S."/>
        </authorList>
    </citation>
    <scope>NUCLEOTIDE SEQUENCE [LARGE SCALE GENOMIC DNA]</scope>
    <source>
        <strain>GEY</strain>
        <strain evidence="9">DSM 9560</strain>
    </source>
</reference>
<dbReference type="InterPro" id="IPR011961">
    <property type="entry name" value="RimM"/>
</dbReference>
<dbReference type="SUPFAM" id="SSF50346">
    <property type="entry name" value="PRC-barrel domain"/>
    <property type="match status" value="1"/>
</dbReference>
<dbReference type="HAMAP" id="MF_00014">
    <property type="entry name" value="Ribosome_mat_RimM"/>
    <property type="match status" value="1"/>
</dbReference>
<dbReference type="RefSeq" id="WP_091539640.1">
    <property type="nucleotide sequence ID" value="NZ_FONY01000003.1"/>
</dbReference>
<dbReference type="GO" id="GO:0005840">
    <property type="term" value="C:ribosome"/>
    <property type="evidence" value="ECO:0007669"/>
    <property type="project" value="InterPro"/>
</dbReference>
<organism evidence="8 9">
    <name type="scientific">Thermoflexibacter ruber</name>
    <dbReference type="NCBI Taxonomy" id="1003"/>
    <lineage>
        <taxon>Bacteria</taxon>
        <taxon>Pseudomonadati</taxon>
        <taxon>Bacteroidota</taxon>
        <taxon>Cytophagia</taxon>
        <taxon>Cytophagales</taxon>
        <taxon>Thermoflexibacteraceae</taxon>
        <taxon>Thermoflexibacter</taxon>
    </lineage>
</organism>
<keyword evidence="1 5" id="KW-0963">Cytoplasm</keyword>
<gene>
    <name evidence="5" type="primary">rimM</name>
    <name evidence="8" type="ORF">SAMN04488541_1003149</name>
</gene>
<dbReference type="GO" id="GO:0005737">
    <property type="term" value="C:cytoplasm"/>
    <property type="evidence" value="ECO:0007669"/>
    <property type="project" value="UniProtKB-SubCell"/>
</dbReference>
<evidence type="ECO:0000256" key="2">
    <source>
        <dbReference type="ARBA" id="ARBA00022517"/>
    </source>
</evidence>
<dbReference type="Pfam" id="PF24986">
    <property type="entry name" value="PRC_RimM"/>
    <property type="match status" value="1"/>
</dbReference>
<dbReference type="GO" id="GO:0042274">
    <property type="term" value="P:ribosomal small subunit biogenesis"/>
    <property type="evidence" value="ECO:0007669"/>
    <property type="project" value="UniProtKB-UniRule"/>
</dbReference>
<comment type="domain">
    <text evidence="5">The PRC barrel domain binds ribosomal protein uS19.</text>
</comment>
<dbReference type="NCBIfam" id="TIGR02273">
    <property type="entry name" value="16S_RimM"/>
    <property type="match status" value="1"/>
</dbReference>
<evidence type="ECO:0000259" key="6">
    <source>
        <dbReference type="Pfam" id="PF01782"/>
    </source>
</evidence>
<dbReference type="SUPFAM" id="SSF50447">
    <property type="entry name" value="Translation proteins"/>
    <property type="match status" value="1"/>
</dbReference>
<comment type="subcellular location">
    <subcellularLocation>
        <location evidence="5">Cytoplasm</location>
    </subcellularLocation>
</comment>
<accession>A0A1I2BTG6</accession>
<name>A0A1I2BTG6_9BACT</name>
<dbReference type="Proteomes" id="UP000199513">
    <property type="component" value="Unassembled WGS sequence"/>
</dbReference>
<keyword evidence="2 5" id="KW-0690">Ribosome biogenesis</keyword>
<feature type="domain" description="RimM N-terminal" evidence="6">
    <location>
        <begin position="9"/>
        <end position="89"/>
    </location>
</feature>
<dbReference type="InterPro" id="IPR036976">
    <property type="entry name" value="RimM_N_sf"/>
</dbReference>
<dbReference type="InterPro" id="IPR009000">
    <property type="entry name" value="Transl_B-barrel_sf"/>
</dbReference>
<evidence type="ECO:0000313" key="8">
    <source>
        <dbReference type="EMBL" id="SFE59382.1"/>
    </source>
</evidence>
<feature type="domain" description="Ribosome maturation factor RimM PRC barrel" evidence="7">
    <location>
        <begin position="102"/>
        <end position="168"/>
    </location>
</feature>
<proteinExistence type="inferred from homology"/>
<dbReference type="Pfam" id="PF01782">
    <property type="entry name" value="RimM"/>
    <property type="match status" value="1"/>
</dbReference>
<protein>
    <recommendedName>
        <fullName evidence="5">Ribosome maturation factor RimM</fullName>
    </recommendedName>
</protein>
<evidence type="ECO:0000256" key="1">
    <source>
        <dbReference type="ARBA" id="ARBA00022490"/>
    </source>
</evidence>
<dbReference type="PANTHER" id="PTHR33692">
    <property type="entry name" value="RIBOSOME MATURATION FACTOR RIMM"/>
    <property type="match status" value="1"/>
</dbReference>
<evidence type="ECO:0000256" key="4">
    <source>
        <dbReference type="ARBA" id="ARBA00023186"/>
    </source>
</evidence>
<evidence type="ECO:0000256" key="5">
    <source>
        <dbReference type="HAMAP-Rule" id="MF_00014"/>
    </source>
</evidence>
<dbReference type="AlphaFoldDB" id="A0A1I2BTG6"/>
<evidence type="ECO:0000259" key="7">
    <source>
        <dbReference type="Pfam" id="PF24986"/>
    </source>
</evidence>
<evidence type="ECO:0000313" key="9">
    <source>
        <dbReference type="Proteomes" id="UP000199513"/>
    </source>
</evidence>
<dbReference type="PANTHER" id="PTHR33692:SF1">
    <property type="entry name" value="RIBOSOME MATURATION FACTOR RIMM"/>
    <property type="match status" value="1"/>
</dbReference>
<comment type="function">
    <text evidence="5">An accessory protein needed during the final step in the assembly of 30S ribosomal subunit, possibly for assembly of the head region. Essential for efficient processing of 16S rRNA. May be needed both before and after RbfA during the maturation of 16S rRNA. It has affinity for free ribosomal 30S subunits but not for 70S ribosomes.</text>
</comment>